<dbReference type="AlphaFoldDB" id="A0A4R6RBF8"/>
<sequence length="120" mass="13397">MSVKAIRPGYHGDMKDTVDKFHGQQLLGLGWDQHLMYAAPMCIPVPPDMPFEALVEQVLPQLYGQHPDFDQIEWGRVQWIKAGEAFTPDLAKSLKDNGVGHKDLLRFRTPGLQGLAGIGF</sequence>
<dbReference type="OrthoDB" id="5343663at2"/>
<keyword evidence="1" id="KW-0503">Monooxygenase</keyword>
<gene>
    <name evidence="1" type="ORF">EV672_105143</name>
</gene>
<dbReference type="Pfam" id="PF04663">
    <property type="entry name" value="Phenol_monoox"/>
    <property type="match status" value="1"/>
</dbReference>
<organism evidence="1 2">
    <name type="scientific">Aquabacterium commune</name>
    <dbReference type="NCBI Taxonomy" id="70586"/>
    <lineage>
        <taxon>Bacteria</taxon>
        <taxon>Pseudomonadati</taxon>
        <taxon>Pseudomonadota</taxon>
        <taxon>Betaproteobacteria</taxon>
        <taxon>Burkholderiales</taxon>
        <taxon>Aquabacterium</taxon>
    </lineage>
</organism>
<keyword evidence="2" id="KW-1185">Reference proteome</keyword>
<name>A0A4R6RBF8_9BURK</name>
<dbReference type="Proteomes" id="UP000294593">
    <property type="component" value="Unassembled WGS sequence"/>
</dbReference>
<dbReference type="InterPro" id="IPR043010">
    <property type="entry name" value="Phenol_hydroxylase_sf"/>
</dbReference>
<dbReference type="InterPro" id="IPR006756">
    <property type="entry name" value="Phenol_hydroxylase"/>
</dbReference>
<reference evidence="1 2" key="1">
    <citation type="submission" date="2019-03" db="EMBL/GenBank/DDBJ databases">
        <title>Genomic Encyclopedia of Type Strains, Phase IV (KMG-IV): sequencing the most valuable type-strain genomes for metagenomic binning, comparative biology and taxonomic classification.</title>
        <authorList>
            <person name="Goeker M."/>
        </authorList>
    </citation>
    <scope>NUCLEOTIDE SEQUENCE [LARGE SCALE GENOMIC DNA]</scope>
    <source>
        <strain evidence="1 2">DSM 11901</strain>
    </source>
</reference>
<dbReference type="Gene3D" id="3.10.20.560">
    <property type="entry name" value="Phenol hydroxylase"/>
    <property type="match status" value="1"/>
</dbReference>
<keyword evidence="1" id="KW-0560">Oxidoreductase</keyword>
<evidence type="ECO:0000313" key="1">
    <source>
        <dbReference type="EMBL" id="TDP82956.1"/>
    </source>
</evidence>
<proteinExistence type="predicted"/>
<accession>A0A4R6RBF8</accession>
<protein>
    <submittedName>
        <fullName evidence="1">Phenol 2-monooxygenase P4 subunit</fullName>
    </submittedName>
</protein>
<dbReference type="RefSeq" id="WP_133608953.1">
    <property type="nucleotide sequence ID" value="NZ_SNXW01000005.1"/>
</dbReference>
<comment type="caution">
    <text evidence="1">The sequence shown here is derived from an EMBL/GenBank/DDBJ whole genome shotgun (WGS) entry which is preliminary data.</text>
</comment>
<dbReference type="GO" id="GO:0018662">
    <property type="term" value="F:phenol 2-monooxygenase activity"/>
    <property type="evidence" value="ECO:0007669"/>
    <property type="project" value="InterPro"/>
</dbReference>
<evidence type="ECO:0000313" key="2">
    <source>
        <dbReference type="Proteomes" id="UP000294593"/>
    </source>
</evidence>
<dbReference type="EMBL" id="SNXW01000005">
    <property type="protein sequence ID" value="TDP82956.1"/>
    <property type="molecule type" value="Genomic_DNA"/>
</dbReference>